<evidence type="ECO:0000256" key="1">
    <source>
        <dbReference type="SAM" id="Phobius"/>
    </source>
</evidence>
<reference evidence="2 3" key="1">
    <citation type="journal article" date="2015" name="Nature">
        <title>rRNA introns, odd ribosomes, and small enigmatic genomes across a large radiation of phyla.</title>
        <authorList>
            <person name="Brown C.T."/>
            <person name="Hug L.A."/>
            <person name="Thomas B.C."/>
            <person name="Sharon I."/>
            <person name="Castelle C.J."/>
            <person name="Singh A."/>
            <person name="Wilkins M.J."/>
            <person name="Williams K.H."/>
            <person name="Banfield J.F."/>
        </authorList>
    </citation>
    <scope>NUCLEOTIDE SEQUENCE [LARGE SCALE GENOMIC DNA]</scope>
</reference>
<dbReference type="AlphaFoldDB" id="A0A0G0JGF7"/>
<evidence type="ECO:0000313" key="3">
    <source>
        <dbReference type="Proteomes" id="UP000034852"/>
    </source>
</evidence>
<dbReference type="EMBL" id="LBTH01000014">
    <property type="protein sequence ID" value="KKQ35859.1"/>
    <property type="molecule type" value="Genomic_DNA"/>
</dbReference>
<comment type="caution">
    <text evidence="2">The sequence shown here is derived from an EMBL/GenBank/DDBJ whole genome shotgun (WGS) entry which is preliminary data.</text>
</comment>
<keyword evidence="1" id="KW-1133">Transmembrane helix</keyword>
<keyword evidence="1" id="KW-0472">Membrane</keyword>
<sequence length="131" mass="14053">MKIKKAYVLLTTVIIIAIVTTLLVANMIAINTESTVSVGVLRDSKEALFLSDACAEVAIDKLKDNNTYTGNEVLNISSESCSILLVQGTGNTNRTVQTTSTVGDSTQKVQIVITQLNPDTQIASWKVVADH</sequence>
<protein>
    <submittedName>
        <fullName evidence="2">Uncharacterized protein</fullName>
    </submittedName>
</protein>
<gene>
    <name evidence="2" type="ORF">US52_C0014G0004</name>
</gene>
<keyword evidence="1" id="KW-0812">Transmembrane</keyword>
<organism evidence="2 3">
    <name type="scientific">candidate division WS6 bacterium GW2011_GWA2_37_6</name>
    <dbReference type="NCBI Taxonomy" id="1619087"/>
    <lineage>
        <taxon>Bacteria</taxon>
        <taxon>Candidatus Dojkabacteria</taxon>
    </lineage>
</organism>
<proteinExistence type="predicted"/>
<feature type="transmembrane region" description="Helical" evidence="1">
    <location>
        <begin position="7"/>
        <end position="29"/>
    </location>
</feature>
<evidence type="ECO:0000313" key="2">
    <source>
        <dbReference type="EMBL" id="KKQ35859.1"/>
    </source>
</evidence>
<dbReference type="Proteomes" id="UP000034852">
    <property type="component" value="Unassembled WGS sequence"/>
</dbReference>
<name>A0A0G0JGF7_9BACT</name>
<accession>A0A0G0JGF7</accession>